<dbReference type="Proteomes" id="UP000199632">
    <property type="component" value="Unassembled WGS sequence"/>
</dbReference>
<dbReference type="OrthoDB" id="1273722at2"/>
<organism evidence="3 4">
    <name type="scientific">Asanoa ishikariensis</name>
    <dbReference type="NCBI Taxonomy" id="137265"/>
    <lineage>
        <taxon>Bacteria</taxon>
        <taxon>Bacillati</taxon>
        <taxon>Actinomycetota</taxon>
        <taxon>Actinomycetes</taxon>
        <taxon>Micromonosporales</taxon>
        <taxon>Micromonosporaceae</taxon>
        <taxon>Asanoa</taxon>
    </lineage>
</organism>
<dbReference type="RefSeq" id="WP_090801024.1">
    <property type="nucleotide sequence ID" value="NZ_BOND01000006.1"/>
</dbReference>
<dbReference type="Pfam" id="PF14028">
    <property type="entry name" value="Lant_dehydr_C"/>
    <property type="match status" value="1"/>
</dbReference>
<dbReference type="Pfam" id="PF04738">
    <property type="entry name" value="Lant_dehydr_N"/>
    <property type="match status" value="1"/>
</dbReference>
<evidence type="ECO:0000313" key="4">
    <source>
        <dbReference type="Proteomes" id="UP000199632"/>
    </source>
</evidence>
<evidence type="ECO:0000313" key="3">
    <source>
        <dbReference type="EMBL" id="SDZ58531.1"/>
    </source>
</evidence>
<feature type="domain" description="Thiopeptide-type bacteriocin biosynthesis" evidence="2">
    <location>
        <begin position="743"/>
        <end position="992"/>
    </location>
</feature>
<protein>
    <submittedName>
        <fullName evidence="3">Thiopeptide-type bacteriocin biosynthesis domain-containing protein</fullName>
    </submittedName>
</protein>
<dbReference type="EMBL" id="FNQB01000004">
    <property type="protein sequence ID" value="SDZ58531.1"/>
    <property type="molecule type" value="Genomic_DNA"/>
</dbReference>
<sequence>MVGHQQPRFTATGFVLVRAPALPRASAPPPPGGVSDVHLRRYVRDLVGRPELLDAVRLASPSLSEAAERSDSASGSRLVRLATGLTGYALRMSHRPTPSGLFAGIAIGTIGDSARVRVGVRHHHHARPDASWLLSVAARLEREPDLLARARLVADATVHERGDHLVLPRRGVETVVQATEPIRTLLRTASAPIGFARLLEEAANALPDSPTRFLPELIGRLVTLGFLHSDLTPTSEVDDGLGHVLDRLAHRPDHPANPVLRHIRSGLREYEAAIPSRRAAIFDRVSATMRSLQAADRPIRVDLRLDAEVRLPHGVVDEAARAVEAIWRMSGPARRSPLAAYHRRFFHRYGPRRVVPLAELLGATGLGPITGRNRAPATPLPGRRRLLAEYVHAAVAEGAREIVLDQAAVARLANQDRDVDAPAEVELYAVLRAASPSHLDAGDFRLVLGRSLGTRRLGASFGRFSALLGQAAGPVREAVRAAYTDGAVRHAVLVCRTAGEEAANCGAAPDWMDRHIRVGVGPGLRGGGELPLSALGVTATEHRLRLVTLDDGRDVVPIRFDLLHPGALESPVARLLDELATGYRGELTGWDWAGLDEAPFLPRIRLGRTVLSSARWNLSPALTGPAADAASWADRFARWREAVRLPDAALLRTADDQYIPVNLTDPLHLRMLRQQVARTAGACLLELPGGEDCPDGWFTGPDGAHTVELVIPLTGPRPAPPEPVSVRGAPPRSDRLVLPGGSWLSARLYVPRSTELIVLREHLPGLLDALLGPLHVDAWHFVRFADPASHLRLRFRSTDERLWSAGLSAVRDWTEMLRRRGLAGELLLDGYEPEIERYGGLHAIAAAERVFTADSLTVLDELRSAPVGAEPLLVAAAGIVDLVRSLGDPELTAAWSARPVSAAGRAVFTSMRRSAVALVDPADDFASIRALPAGDALVASWTRRRSALAELGRRLHLTERPAGVAASLVHLHCNRLLGLDTEAEHAAVAIARGAMRAHADRARHHQPST</sequence>
<proteinExistence type="predicted"/>
<evidence type="ECO:0000259" key="2">
    <source>
        <dbReference type="Pfam" id="PF14028"/>
    </source>
</evidence>
<dbReference type="AlphaFoldDB" id="A0A1H3U8W9"/>
<keyword evidence="4" id="KW-1185">Reference proteome</keyword>
<dbReference type="NCBIfam" id="TIGR03891">
    <property type="entry name" value="thiopep_ocin"/>
    <property type="match status" value="1"/>
</dbReference>
<gene>
    <name evidence="3" type="ORF">SAMN05421684_6723</name>
</gene>
<dbReference type="InterPro" id="IPR023809">
    <property type="entry name" value="Thiopep_bacteriocin_synth_dom"/>
</dbReference>
<dbReference type="InterPro" id="IPR006827">
    <property type="entry name" value="Lant_deHydtase_N"/>
</dbReference>
<name>A0A1H3U8W9_9ACTN</name>
<reference evidence="4" key="1">
    <citation type="submission" date="2016-10" db="EMBL/GenBank/DDBJ databases">
        <authorList>
            <person name="Varghese N."/>
            <person name="Submissions S."/>
        </authorList>
    </citation>
    <scope>NUCLEOTIDE SEQUENCE [LARGE SCALE GENOMIC DNA]</scope>
    <source>
        <strain evidence="4">DSM 44718</strain>
    </source>
</reference>
<dbReference type="STRING" id="137265.SAMN05421684_6723"/>
<evidence type="ECO:0000259" key="1">
    <source>
        <dbReference type="Pfam" id="PF04738"/>
    </source>
</evidence>
<accession>A0A1H3U8W9</accession>
<feature type="domain" description="Lantibiotic dehydratase N-terminal" evidence="1">
    <location>
        <begin position="49"/>
        <end position="672"/>
    </location>
</feature>